<name>A0A7J5B0Z3_9MICO</name>
<keyword evidence="2" id="KW-1185">Reference proteome</keyword>
<reference evidence="1 2" key="1">
    <citation type="submission" date="2019-09" db="EMBL/GenBank/DDBJ databases">
        <title>Phylogeny of genus Pseudoclavibacter and closely related genus.</title>
        <authorList>
            <person name="Li Y."/>
        </authorList>
    </citation>
    <scope>NUCLEOTIDE SEQUENCE [LARGE SCALE GENOMIC DNA]</scope>
    <source>
        <strain evidence="1 2">THG-MD12</strain>
    </source>
</reference>
<dbReference type="Proteomes" id="UP000490386">
    <property type="component" value="Unassembled WGS sequence"/>
</dbReference>
<evidence type="ECO:0000313" key="2">
    <source>
        <dbReference type="Proteomes" id="UP000490386"/>
    </source>
</evidence>
<accession>A0A7J5B0Z3</accession>
<organism evidence="1 2">
    <name type="scientific">Pseudoclavibacter terrae</name>
    <dbReference type="NCBI Taxonomy" id="1530195"/>
    <lineage>
        <taxon>Bacteria</taxon>
        <taxon>Bacillati</taxon>
        <taxon>Actinomycetota</taxon>
        <taxon>Actinomycetes</taxon>
        <taxon>Micrococcales</taxon>
        <taxon>Microbacteriaceae</taxon>
        <taxon>Pseudoclavibacter</taxon>
    </lineage>
</organism>
<evidence type="ECO:0000313" key="1">
    <source>
        <dbReference type="EMBL" id="KAB1637502.1"/>
    </source>
</evidence>
<dbReference type="AlphaFoldDB" id="A0A7J5B0Z3"/>
<sequence>MKVMHLDGSSDPARVEDLPALLAELDGASDDEPDVGAGDPYGWFVTAYSSGTVVLAHAARPHDPEFVLSHVPRGEALTIFAEVLRGDMDAVRARPWIEE</sequence>
<dbReference type="RefSeq" id="WP_151423714.1">
    <property type="nucleotide sequence ID" value="NZ_WBJX01000003.1"/>
</dbReference>
<comment type="caution">
    <text evidence="1">The sequence shown here is derived from an EMBL/GenBank/DDBJ whole genome shotgun (WGS) entry which is preliminary data.</text>
</comment>
<gene>
    <name evidence="1" type="ORF">F8O03_09740</name>
</gene>
<dbReference type="EMBL" id="WBJX01000003">
    <property type="protein sequence ID" value="KAB1637502.1"/>
    <property type="molecule type" value="Genomic_DNA"/>
</dbReference>
<protein>
    <submittedName>
        <fullName evidence="1">Uncharacterized protein</fullName>
    </submittedName>
</protein>
<dbReference type="OrthoDB" id="5120208at2"/>
<proteinExistence type="predicted"/>